<dbReference type="AlphaFoldDB" id="A0AAD4RWA9"/>
<sequence>MGAKNSRSFIWMVVIVALLFMSSEVSAVKDLSDNTKVETAEKNGVKDHEYGASLAGIRCGKKKCCVKQSDGITSYCVECCK</sequence>
<accession>A0AAD4RWA9</accession>
<comment type="caution">
    <text evidence="2">The sequence shown here is derived from an EMBL/GenBank/DDBJ whole genome shotgun (WGS) entry which is preliminary data.</text>
</comment>
<name>A0AAD4RWA9_9MAGN</name>
<evidence type="ECO:0000313" key="3">
    <source>
        <dbReference type="Proteomes" id="UP001202328"/>
    </source>
</evidence>
<feature type="chain" id="PRO_5042060697" evidence="1">
    <location>
        <begin position="28"/>
        <end position="81"/>
    </location>
</feature>
<feature type="signal peptide" evidence="1">
    <location>
        <begin position="1"/>
        <end position="27"/>
    </location>
</feature>
<proteinExistence type="predicted"/>
<organism evidence="2 3">
    <name type="scientific">Papaver atlanticum</name>
    <dbReference type="NCBI Taxonomy" id="357466"/>
    <lineage>
        <taxon>Eukaryota</taxon>
        <taxon>Viridiplantae</taxon>
        <taxon>Streptophyta</taxon>
        <taxon>Embryophyta</taxon>
        <taxon>Tracheophyta</taxon>
        <taxon>Spermatophyta</taxon>
        <taxon>Magnoliopsida</taxon>
        <taxon>Ranunculales</taxon>
        <taxon>Papaveraceae</taxon>
        <taxon>Papaveroideae</taxon>
        <taxon>Papaver</taxon>
    </lineage>
</organism>
<keyword evidence="1" id="KW-0732">Signal</keyword>
<reference evidence="2" key="1">
    <citation type="submission" date="2022-04" db="EMBL/GenBank/DDBJ databases">
        <title>A functionally conserved STORR gene fusion in Papaver species that diverged 16.8 million years ago.</title>
        <authorList>
            <person name="Catania T."/>
        </authorList>
    </citation>
    <scope>NUCLEOTIDE SEQUENCE</scope>
    <source>
        <strain evidence="2">S-188037</strain>
    </source>
</reference>
<gene>
    <name evidence="2" type="ORF">MKW98_005240</name>
</gene>
<evidence type="ECO:0000313" key="2">
    <source>
        <dbReference type="EMBL" id="KAI3836907.1"/>
    </source>
</evidence>
<evidence type="ECO:0000256" key="1">
    <source>
        <dbReference type="SAM" id="SignalP"/>
    </source>
</evidence>
<protein>
    <submittedName>
        <fullName evidence="2">Uncharacterized protein</fullName>
    </submittedName>
</protein>
<dbReference type="EMBL" id="JAJJMB010017633">
    <property type="protein sequence ID" value="KAI3836907.1"/>
    <property type="molecule type" value="Genomic_DNA"/>
</dbReference>
<dbReference type="Proteomes" id="UP001202328">
    <property type="component" value="Unassembled WGS sequence"/>
</dbReference>
<keyword evidence="3" id="KW-1185">Reference proteome</keyword>